<proteinExistence type="predicted"/>
<organism evidence="2 3">
    <name type="scientific">Phytophthora megakarya</name>
    <dbReference type="NCBI Taxonomy" id="4795"/>
    <lineage>
        <taxon>Eukaryota</taxon>
        <taxon>Sar</taxon>
        <taxon>Stramenopiles</taxon>
        <taxon>Oomycota</taxon>
        <taxon>Peronosporomycetes</taxon>
        <taxon>Peronosporales</taxon>
        <taxon>Peronosporaceae</taxon>
        <taxon>Phytophthora</taxon>
    </lineage>
</organism>
<dbReference type="SMART" id="SM00028">
    <property type="entry name" value="TPR"/>
    <property type="match status" value="2"/>
</dbReference>
<protein>
    <submittedName>
        <fullName evidence="2">Uncharacterized protein</fullName>
    </submittedName>
</protein>
<sequence>MLKKLATRSGRALHRRVFPRVPALAAVATPIRALSSAARGGGPDGFYVSKKVVKLTLVLGAVVTGGYLYLEREDADRKEIRLLLEQSQQSLENGDMKQSLKELEKAYDLHKMNFSDEKGMIAMAMAIGAAYEKMDDFDEAMMYYREALEFVSLEESVIQREDLRVLVLDRLGQCSKQSDDNEAAEKYFKQAIETYDQLKGKLSLSHESDHETSILSKLEEDILNVFLHYAVLLSMQHRPDDAARARQRLTTIARGSPQLRNQVAKINQQVDDYIALEKIRQERTLTRSNEDEDSSFE</sequence>
<accession>A0A225W2M6</accession>
<name>A0A225W2M6_9STRA</name>
<dbReference type="Pfam" id="PF13181">
    <property type="entry name" value="TPR_8"/>
    <property type="match status" value="2"/>
</dbReference>
<gene>
    <name evidence="2" type="ORF">PHMEG_00015141</name>
</gene>
<dbReference type="PROSITE" id="PS50005">
    <property type="entry name" value="TPR"/>
    <property type="match status" value="1"/>
</dbReference>
<dbReference type="InterPro" id="IPR019734">
    <property type="entry name" value="TPR_rpt"/>
</dbReference>
<evidence type="ECO:0000313" key="2">
    <source>
        <dbReference type="EMBL" id="OWZ11792.1"/>
    </source>
</evidence>
<evidence type="ECO:0000256" key="1">
    <source>
        <dbReference type="PROSITE-ProRule" id="PRU00339"/>
    </source>
</evidence>
<dbReference type="Proteomes" id="UP000198211">
    <property type="component" value="Unassembled WGS sequence"/>
</dbReference>
<dbReference type="OrthoDB" id="122893at2759"/>
<keyword evidence="1" id="KW-0802">TPR repeat</keyword>
<comment type="caution">
    <text evidence="2">The sequence shown here is derived from an EMBL/GenBank/DDBJ whole genome shotgun (WGS) entry which is preliminary data.</text>
</comment>
<dbReference type="SUPFAM" id="SSF48452">
    <property type="entry name" value="TPR-like"/>
    <property type="match status" value="1"/>
</dbReference>
<feature type="repeat" description="TPR" evidence="1">
    <location>
        <begin position="121"/>
        <end position="154"/>
    </location>
</feature>
<dbReference type="AlphaFoldDB" id="A0A225W2M6"/>
<dbReference type="InterPro" id="IPR011990">
    <property type="entry name" value="TPR-like_helical_dom_sf"/>
</dbReference>
<reference evidence="3" key="1">
    <citation type="submission" date="2017-03" db="EMBL/GenBank/DDBJ databases">
        <title>Phytopthora megakarya and P. palmivora, two closely related causual agents of cacao black pod achieved similar genome size and gene model numbers by different mechanisms.</title>
        <authorList>
            <person name="Ali S."/>
            <person name="Shao J."/>
            <person name="Larry D.J."/>
            <person name="Kronmiller B."/>
            <person name="Shen D."/>
            <person name="Strem M.D."/>
            <person name="Melnick R.L."/>
            <person name="Guiltinan M.J."/>
            <person name="Tyler B.M."/>
            <person name="Meinhardt L.W."/>
            <person name="Bailey B.A."/>
        </authorList>
    </citation>
    <scope>NUCLEOTIDE SEQUENCE [LARGE SCALE GENOMIC DNA]</scope>
    <source>
        <strain evidence="3">zdho120</strain>
    </source>
</reference>
<dbReference type="Gene3D" id="1.25.40.10">
    <property type="entry name" value="Tetratricopeptide repeat domain"/>
    <property type="match status" value="2"/>
</dbReference>
<evidence type="ECO:0000313" key="3">
    <source>
        <dbReference type="Proteomes" id="UP000198211"/>
    </source>
</evidence>
<keyword evidence="3" id="KW-1185">Reference proteome</keyword>
<dbReference type="EMBL" id="NBNE01002027">
    <property type="protein sequence ID" value="OWZ11792.1"/>
    <property type="molecule type" value="Genomic_DNA"/>
</dbReference>